<dbReference type="Proteomes" id="UP000265520">
    <property type="component" value="Unassembled WGS sequence"/>
</dbReference>
<gene>
    <name evidence="1" type="ORF">A2U01_0018898</name>
</gene>
<comment type="caution">
    <text evidence="1">The sequence shown here is derived from an EMBL/GenBank/DDBJ whole genome shotgun (WGS) entry which is preliminary data.</text>
</comment>
<organism evidence="1 2">
    <name type="scientific">Trifolium medium</name>
    <dbReference type="NCBI Taxonomy" id="97028"/>
    <lineage>
        <taxon>Eukaryota</taxon>
        <taxon>Viridiplantae</taxon>
        <taxon>Streptophyta</taxon>
        <taxon>Embryophyta</taxon>
        <taxon>Tracheophyta</taxon>
        <taxon>Spermatophyta</taxon>
        <taxon>Magnoliopsida</taxon>
        <taxon>eudicotyledons</taxon>
        <taxon>Gunneridae</taxon>
        <taxon>Pentapetalae</taxon>
        <taxon>rosids</taxon>
        <taxon>fabids</taxon>
        <taxon>Fabales</taxon>
        <taxon>Fabaceae</taxon>
        <taxon>Papilionoideae</taxon>
        <taxon>50 kb inversion clade</taxon>
        <taxon>NPAAA clade</taxon>
        <taxon>Hologalegina</taxon>
        <taxon>IRL clade</taxon>
        <taxon>Trifolieae</taxon>
        <taxon>Trifolium</taxon>
    </lineage>
</organism>
<sequence>AEKVSAVSGGSQPQCDDTWKMKVTGSMPQSGGVLLLTKAKLFSDQLLAREMASFQSLHIHPPDPIEWNGQKWKDGCSRGVRKCIRDMGREQAGTCLSYAATTLLGCSVSEEYGFCWVDCRSLV</sequence>
<evidence type="ECO:0000313" key="2">
    <source>
        <dbReference type="Proteomes" id="UP000265520"/>
    </source>
</evidence>
<proteinExistence type="predicted"/>
<keyword evidence="2" id="KW-1185">Reference proteome</keyword>
<accession>A0A392NEB8</accession>
<protein>
    <submittedName>
        <fullName evidence="1">Uncharacterized protein</fullName>
    </submittedName>
</protein>
<dbReference type="AlphaFoldDB" id="A0A392NEB8"/>
<feature type="non-terminal residue" evidence="1">
    <location>
        <position position="1"/>
    </location>
</feature>
<dbReference type="EMBL" id="LXQA010036193">
    <property type="protein sequence ID" value="MCH97901.1"/>
    <property type="molecule type" value="Genomic_DNA"/>
</dbReference>
<name>A0A392NEB8_9FABA</name>
<evidence type="ECO:0000313" key="1">
    <source>
        <dbReference type="EMBL" id="MCH97901.1"/>
    </source>
</evidence>
<reference evidence="1 2" key="1">
    <citation type="journal article" date="2018" name="Front. Plant Sci.">
        <title>Red Clover (Trifolium pratense) and Zigzag Clover (T. medium) - A Picture of Genomic Similarities and Differences.</title>
        <authorList>
            <person name="Dluhosova J."/>
            <person name="Istvanek J."/>
            <person name="Nedelnik J."/>
            <person name="Repkova J."/>
        </authorList>
    </citation>
    <scope>NUCLEOTIDE SEQUENCE [LARGE SCALE GENOMIC DNA]</scope>
    <source>
        <strain evidence="2">cv. 10/8</strain>
        <tissue evidence="1">Leaf</tissue>
    </source>
</reference>